<dbReference type="InterPro" id="IPR029398">
    <property type="entry name" value="PolB_thumb"/>
</dbReference>
<evidence type="ECO:0000256" key="11">
    <source>
        <dbReference type="ARBA" id="ARBA00022792"/>
    </source>
</evidence>
<dbReference type="GO" id="GO:0032049">
    <property type="term" value="P:cardiolipin biosynthetic process"/>
    <property type="evidence" value="ECO:0007669"/>
    <property type="project" value="InterPro"/>
</dbReference>
<dbReference type="Gene3D" id="3.30.460.10">
    <property type="entry name" value="Beta Polymerase, domain 2"/>
    <property type="match status" value="1"/>
</dbReference>
<dbReference type="GO" id="GO:0003677">
    <property type="term" value="F:DNA binding"/>
    <property type="evidence" value="ECO:0007669"/>
    <property type="project" value="InterPro"/>
</dbReference>
<dbReference type="InterPro" id="IPR037160">
    <property type="entry name" value="DNA_Pol_thumb_sf"/>
</dbReference>
<feature type="compositionally biased region" description="Low complexity" evidence="19">
    <location>
        <begin position="842"/>
        <end position="880"/>
    </location>
</feature>
<keyword evidence="14" id="KW-0496">Mitochondrion</keyword>
<evidence type="ECO:0000256" key="19">
    <source>
        <dbReference type="SAM" id="MobiDB-lite"/>
    </source>
</evidence>
<keyword evidence="12" id="KW-0460">Magnesium</keyword>
<dbReference type="Gene3D" id="1.10.150.20">
    <property type="entry name" value="5' to 3' exonuclease, C-terminal subdomain"/>
    <property type="match status" value="1"/>
</dbReference>
<gene>
    <name evidence="21" type="ORF">D9611_010997</name>
</gene>
<dbReference type="AlphaFoldDB" id="A0A8H5F193"/>
<evidence type="ECO:0000256" key="4">
    <source>
        <dbReference type="ARBA" id="ARBA00005189"/>
    </source>
</evidence>
<feature type="compositionally biased region" description="Low complexity" evidence="19">
    <location>
        <begin position="142"/>
        <end position="153"/>
    </location>
</feature>
<dbReference type="PANTHER" id="PTHR13619">
    <property type="entry name" value="PHOSPHATIDATE CYTIDYLYLTRANSFERASE, MITOCHONDRIAL"/>
    <property type="match status" value="1"/>
</dbReference>
<dbReference type="SUPFAM" id="SSF81585">
    <property type="entry name" value="PsbU/PolX domain-like"/>
    <property type="match status" value="1"/>
</dbReference>
<dbReference type="UniPathway" id="UPA00557">
    <property type="reaction ID" value="UER00614"/>
</dbReference>
<proteinExistence type="inferred from homology"/>
<feature type="region of interest" description="Disordered" evidence="19">
    <location>
        <begin position="829"/>
        <end position="903"/>
    </location>
</feature>
<reference evidence="21 22" key="1">
    <citation type="journal article" date="2020" name="ISME J.">
        <title>Uncovering the hidden diversity of litter-decomposition mechanisms in mushroom-forming fungi.</title>
        <authorList>
            <person name="Floudas D."/>
            <person name="Bentzer J."/>
            <person name="Ahren D."/>
            <person name="Johansson T."/>
            <person name="Persson P."/>
            <person name="Tunlid A."/>
        </authorList>
    </citation>
    <scope>NUCLEOTIDE SEQUENCE [LARGE SCALE GENOMIC DNA]</scope>
    <source>
        <strain evidence="21 22">CBS 175.51</strain>
    </source>
</reference>
<comment type="pathway">
    <text evidence="4">Lipid metabolism.</text>
</comment>
<dbReference type="GO" id="GO:0005743">
    <property type="term" value="C:mitochondrial inner membrane"/>
    <property type="evidence" value="ECO:0007669"/>
    <property type="project" value="UniProtKB-SubCell"/>
</dbReference>
<dbReference type="GO" id="GO:0003887">
    <property type="term" value="F:DNA-directed DNA polymerase activity"/>
    <property type="evidence" value="ECO:0007669"/>
    <property type="project" value="InterPro"/>
</dbReference>
<dbReference type="GO" id="GO:0016024">
    <property type="term" value="P:CDP-diacylglycerol biosynthetic process"/>
    <property type="evidence" value="ECO:0007669"/>
    <property type="project" value="UniProtKB-UniPathway"/>
</dbReference>
<dbReference type="PANTHER" id="PTHR13619:SF0">
    <property type="entry name" value="PHOSPHATIDATE CYTIDYLYLTRANSFERASE, MITOCHONDRIAL"/>
    <property type="match status" value="1"/>
</dbReference>
<dbReference type="InterPro" id="IPR027421">
    <property type="entry name" value="DNA_pol_lamdba_lyase_dom_sf"/>
</dbReference>
<keyword evidence="15" id="KW-0472">Membrane</keyword>
<evidence type="ECO:0000256" key="2">
    <source>
        <dbReference type="ARBA" id="ARBA00004443"/>
    </source>
</evidence>
<dbReference type="InterPro" id="IPR015222">
    <property type="entry name" value="Tam41"/>
</dbReference>
<evidence type="ECO:0000256" key="13">
    <source>
        <dbReference type="ARBA" id="ARBA00023098"/>
    </source>
</evidence>
<evidence type="ECO:0000256" key="3">
    <source>
        <dbReference type="ARBA" id="ARBA00005119"/>
    </source>
</evidence>
<dbReference type="Gene3D" id="1.10.150.110">
    <property type="entry name" value="DNA polymerase beta, N-terminal domain-like"/>
    <property type="match status" value="1"/>
</dbReference>
<protein>
    <recommendedName>
        <fullName evidence="7">Phosphatidate cytidylyltransferase, mitochondrial</fullName>
        <ecNumber evidence="6">2.7.7.41</ecNumber>
    </recommendedName>
    <alternativeName>
        <fullName evidence="18">CDP-diacylglycerol synthase</fullName>
    </alternativeName>
</protein>
<evidence type="ECO:0000256" key="8">
    <source>
        <dbReference type="ARBA" id="ARBA00022516"/>
    </source>
</evidence>
<dbReference type="OrthoDB" id="341477at2759"/>
<feature type="region of interest" description="Disordered" evidence="19">
    <location>
        <begin position="123"/>
        <end position="177"/>
    </location>
</feature>
<comment type="caution">
    <text evidence="21">The sequence shown here is derived from an EMBL/GenBank/DDBJ whole genome shotgun (WGS) entry which is preliminary data.</text>
</comment>
<feature type="region of interest" description="Disordered" evidence="19">
    <location>
        <begin position="958"/>
        <end position="990"/>
    </location>
</feature>
<evidence type="ECO:0000256" key="1">
    <source>
        <dbReference type="ARBA" id="ARBA00001946"/>
    </source>
</evidence>
<evidence type="ECO:0000256" key="10">
    <source>
        <dbReference type="ARBA" id="ARBA00022695"/>
    </source>
</evidence>
<dbReference type="Gene3D" id="3.30.210.10">
    <property type="entry name" value="DNA polymerase, thumb domain"/>
    <property type="match status" value="1"/>
</dbReference>
<evidence type="ECO:0000256" key="5">
    <source>
        <dbReference type="ARBA" id="ARBA00005458"/>
    </source>
</evidence>
<sequence length="1131" mass="123762">MLQFPPFHVHTYRYRPRNIDLNGCNTGAWGELGAACELGLADGSIKLRDADQVFRSGESAGFGLPLIHLHPPSSSPNLSLHSFRFLISATPTTSTTMLSTVAHTRRTAHKALRPAVVAAQRTLATEPSSHPTPDLPPPGLPPSSASTSKSAPKYRLQPQPRPAVAHRHSPLPKLPTNFGRNQLLPVSSSTRALLESVVAGFDAPIRYAFAYGSGVFEQDGYAQKEGAEKPMLDFMFAVTHPAHFHSINMHQHPSHYPLYSRMLGSSYISKVQEISPGVWFNPYVTMNGVTIKYGVTTVDNLCADLLNWRTLYLAGRMHKPLRIIKDDARVRLTQQVNLTSAVRVALLTLPESFSETQLFETIAGISYTGDPRMLLPAENRGKVTNIVAKQGEQFRELYHRLVVALPGVHWAPHSSVLGQDGSAKARSAHLKKLPVELLGRVKQNYAGKGVALDAKEFEGDEPAYWIKVAGDKDLASVVRTELAGIVRYPATVQSIKGIASAGVGKSLRYGAAKLLRQVVGGGRRGQTAQENPIKTRYSHRAASIPALTHPFLNSSNNGSAWQRMLFRHIVKRQSQLALLRGRHARRYSGAAALAEQPQQQTSPTSHLLTTGVPLSTTLGQTGLGLGPSGRKGGPNEGVIEMLRSALKEEETQLQPNTFRIAAFANAIEAVSQIDEVIKSGDDYCLEVKGIGIGIRNRINQYFVTQDLIAAQNHEEKQDALRRRAVIDLQKVPGIGRVKAKALVEAGCWSLASILGSDKFHHMLTAQQIICLKYIDHLDQPVSQGEAERILESFVERLPSQYEAVLVGESRRGVSKISTVSIMLLHPDHVHVPMPTDPPPPSFSSSPSSSEASTSQHTLDSPRSPSPSSSSPSDATPASTPLKKRKNVLKKSERTSSLTKAARSSSVLHSDAIPCLRNGDVLFETINETLNTWTGVVKVPPLTPLPVPPPLFDFEVEAETRRGKNEAKERRQAGQEDEVEEDLGEPTGSSIALSLQTPFGCQFRRIVVQLVPQKSQAAALVALTGDDELNRHMRKKAEQMGMLLNEYGLWRWNTNHRPVAETTTSSETSSSEHKLEAPAGFWGLVETPTEESVFRELKMGYISPHKRSWGFLSGALKSKPTRKKFSTSFVGS</sequence>
<keyword evidence="11" id="KW-0999">Mitochondrion inner membrane</keyword>
<evidence type="ECO:0000313" key="22">
    <source>
        <dbReference type="Proteomes" id="UP000541558"/>
    </source>
</evidence>
<evidence type="ECO:0000256" key="9">
    <source>
        <dbReference type="ARBA" id="ARBA00022679"/>
    </source>
</evidence>
<feature type="compositionally biased region" description="Acidic residues" evidence="19">
    <location>
        <begin position="974"/>
        <end position="983"/>
    </location>
</feature>
<dbReference type="InterPro" id="IPR002054">
    <property type="entry name" value="DNA-dir_DNA_pol_X"/>
</dbReference>
<evidence type="ECO:0000256" key="18">
    <source>
        <dbReference type="ARBA" id="ARBA00029893"/>
    </source>
</evidence>
<dbReference type="InterPro" id="IPR043519">
    <property type="entry name" value="NT_sf"/>
</dbReference>
<evidence type="ECO:0000256" key="14">
    <source>
        <dbReference type="ARBA" id="ARBA00023128"/>
    </source>
</evidence>
<evidence type="ECO:0000256" key="16">
    <source>
        <dbReference type="ARBA" id="ARBA00023209"/>
    </source>
</evidence>
<dbReference type="SUPFAM" id="SSF47802">
    <property type="entry name" value="DNA polymerase beta, N-terminal domain-like"/>
    <property type="match status" value="1"/>
</dbReference>
<dbReference type="Pfam" id="PF09139">
    <property type="entry name" value="Tam41_Mmp37"/>
    <property type="match status" value="1"/>
</dbReference>
<evidence type="ECO:0000256" key="6">
    <source>
        <dbReference type="ARBA" id="ARBA00012487"/>
    </source>
</evidence>
<name>A0A8H5F193_9AGAR</name>
<dbReference type="Proteomes" id="UP000541558">
    <property type="component" value="Unassembled WGS sequence"/>
</dbReference>
<keyword evidence="22" id="KW-1185">Reference proteome</keyword>
<comment type="similarity">
    <text evidence="5">Belongs to the TAM41 family.</text>
</comment>
<organism evidence="21 22">
    <name type="scientific">Ephemerocybe angulata</name>
    <dbReference type="NCBI Taxonomy" id="980116"/>
    <lineage>
        <taxon>Eukaryota</taxon>
        <taxon>Fungi</taxon>
        <taxon>Dikarya</taxon>
        <taxon>Basidiomycota</taxon>
        <taxon>Agaricomycotina</taxon>
        <taxon>Agaricomycetes</taxon>
        <taxon>Agaricomycetidae</taxon>
        <taxon>Agaricales</taxon>
        <taxon>Agaricineae</taxon>
        <taxon>Psathyrellaceae</taxon>
        <taxon>Ephemerocybe</taxon>
    </lineage>
</organism>
<evidence type="ECO:0000256" key="15">
    <source>
        <dbReference type="ARBA" id="ARBA00023136"/>
    </source>
</evidence>
<keyword evidence="8" id="KW-0444">Lipid biosynthesis</keyword>
<dbReference type="SMART" id="SM00483">
    <property type="entry name" value="POLXc"/>
    <property type="match status" value="1"/>
</dbReference>
<keyword evidence="13" id="KW-0443">Lipid metabolism</keyword>
<evidence type="ECO:0000256" key="7">
    <source>
        <dbReference type="ARBA" id="ARBA00018337"/>
    </source>
</evidence>
<keyword evidence="9" id="KW-0808">Transferase</keyword>
<evidence type="ECO:0000313" key="21">
    <source>
        <dbReference type="EMBL" id="KAF5319901.1"/>
    </source>
</evidence>
<evidence type="ECO:0000259" key="20">
    <source>
        <dbReference type="SMART" id="SM00483"/>
    </source>
</evidence>
<comment type="pathway">
    <text evidence="3">Phospholipid metabolism; CDP-diacylglycerol biosynthesis; CDP-diacylglycerol from sn-glycerol 3-phosphate: step 3/3.</text>
</comment>
<evidence type="ECO:0000256" key="12">
    <source>
        <dbReference type="ARBA" id="ARBA00022842"/>
    </source>
</evidence>
<keyword evidence="17" id="KW-1208">Phospholipid metabolism</keyword>
<dbReference type="EMBL" id="JAACJK010000172">
    <property type="protein sequence ID" value="KAF5319901.1"/>
    <property type="molecule type" value="Genomic_DNA"/>
</dbReference>
<keyword evidence="10" id="KW-0548">Nucleotidyltransferase</keyword>
<comment type="cofactor">
    <cofactor evidence="1">
        <name>Mg(2+)</name>
        <dbReference type="ChEBI" id="CHEBI:18420"/>
    </cofactor>
</comment>
<dbReference type="GO" id="GO:0004605">
    <property type="term" value="F:phosphatidate cytidylyltransferase activity"/>
    <property type="evidence" value="ECO:0007669"/>
    <property type="project" value="UniProtKB-EC"/>
</dbReference>
<keyword evidence="16" id="KW-0594">Phospholipid biosynthesis</keyword>
<accession>A0A8H5F193</accession>
<feature type="compositionally biased region" description="Polar residues" evidence="19">
    <location>
        <begin position="894"/>
        <end position="903"/>
    </location>
</feature>
<comment type="subcellular location">
    <subcellularLocation>
        <location evidence="2">Mitochondrion inner membrane</location>
        <topology evidence="2">Peripheral membrane protein</topology>
        <orientation evidence="2">Matrix side</orientation>
    </subcellularLocation>
</comment>
<dbReference type="SUPFAM" id="SSF81301">
    <property type="entry name" value="Nucleotidyltransferase"/>
    <property type="match status" value="1"/>
</dbReference>
<dbReference type="Pfam" id="PF14791">
    <property type="entry name" value="DNA_pol_B_thumb"/>
    <property type="match status" value="1"/>
</dbReference>
<evidence type="ECO:0000256" key="17">
    <source>
        <dbReference type="ARBA" id="ARBA00023264"/>
    </source>
</evidence>
<feature type="domain" description="DNA-directed DNA polymerase X" evidence="20">
    <location>
        <begin position="633"/>
        <end position="1107"/>
    </location>
</feature>
<feature type="compositionally biased region" description="Basic and acidic residues" evidence="19">
    <location>
        <begin position="958"/>
        <end position="973"/>
    </location>
</feature>
<dbReference type="EC" id="2.7.7.41" evidence="6"/>